<evidence type="ECO:0000256" key="9">
    <source>
        <dbReference type="ARBA" id="ARBA00023034"/>
    </source>
</evidence>
<dbReference type="GO" id="GO:0008417">
    <property type="term" value="F:fucosyltransferase activity"/>
    <property type="evidence" value="ECO:0007669"/>
    <property type="project" value="InterPro"/>
</dbReference>
<evidence type="ECO:0000256" key="1">
    <source>
        <dbReference type="ARBA" id="ARBA00004447"/>
    </source>
</evidence>
<gene>
    <name evidence="15" type="primary">FucTC</name>
    <name evidence="15" type="ORF">CDAR_64311</name>
</gene>
<dbReference type="InterPro" id="IPR055270">
    <property type="entry name" value="Glyco_tran_10_C"/>
</dbReference>
<evidence type="ECO:0000256" key="10">
    <source>
        <dbReference type="ARBA" id="ARBA00023136"/>
    </source>
</evidence>
<proteinExistence type="inferred from homology"/>
<dbReference type="InterPro" id="IPR001503">
    <property type="entry name" value="Glyco_trans_10"/>
</dbReference>
<keyword evidence="4 12" id="KW-0328">Glycosyltransferase</keyword>
<keyword evidence="9 12" id="KW-0333">Golgi apparatus</keyword>
<dbReference type="Pfam" id="PF17039">
    <property type="entry name" value="Glyco_tran_10_N"/>
    <property type="match status" value="1"/>
</dbReference>
<comment type="similarity">
    <text evidence="3 12">Belongs to the glycosyltransferase 10 family.</text>
</comment>
<dbReference type="GO" id="GO:0032580">
    <property type="term" value="C:Golgi cisterna membrane"/>
    <property type="evidence" value="ECO:0007669"/>
    <property type="project" value="UniProtKB-SubCell"/>
</dbReference>
<keyword evidence="11" id="KW-0325">Glycoprotein</keyword>
<protein>
    <recommendedName>
        <fullName evidence="12">Fucosyltransferase</fullName>
        <ecNumber evidence="12">2.4.1.-</ecNumber>
    </recommendedName>
</protein>
<evidence type="ECO:0000256" key="11">
    <source>
        <dbReference type="ARBA" id="ARBA00023180"/>
    </source>
</evidence>
<dbReference type="InterPro" id="IPR031481">
    <property type="entry name" value="Glyco_tran_10_N"/>
</dbReference>
<evidence type="ECO:0000256" key="8">
    <source>
        <dbReference type="ARBA" id="ARBA00022989"/>
    </source>
</evidence>
<dbReference type="FunFam" id="3.40.50.11660:FF:000006">
    <property type="entry name" value="Alpha-(1,3)-fucosyltransferase C"/>
    <property type="match status" value="1"/>
</dbReference>
<feature type="domain" description="Fucosyltransferase C-terminal" evidence="13">
    <location>
        <begin position="180"/>
        <end position="355"/>
    </location>
</feature>
<evidence type="ECO:0000256" key="3">
    <source>
        <dbReference type="ARBA" id="ARBA00008919"/>
    </source>
</evidence>
<evidence type="ECO:0000256" key="4">
    <source>
        <dbReference type="ARBA" id="ARBA00022676"/>
    </source>
</evidence>
<dbReference type="PANTHER" id="PTHR48438:SF1">
    <property type="entry name" value="ALPHA-(1,3)-FUCOSYLTRANSFERASE C-RELATED"/>
    <property type="match status" value="1"/>
</dbReference>
<organism evidence="15 16">
    <name type="scientific">Caerostris darwini</name>
    <dbReference type="NCBI Taxonomy" id="1538125"/>
    <lineage>
        <taxon>Eukaryota</taxon>
        <taxon>Metazoa</taxon>
        <taxon>Ecdysozoa</taxon>
        <taxon>Arthropoda</taxon>
        <taxon>Chelicerata</taxon>
        <taxon>Arachnida</taxon>
        <taxon>Araneae</taxon>
        <taxon>Araneomorphae</taxon>
        <taxon>Entelegynae</taxon>
        <taxon>Araneoidea</taxon>
        <taxon>Araneidae</taxon>
        <taxon>Caerostris</taxon>
    </lineage>
</organism>
<dbReference type="AlphaFoldDB" id="A0AAV4RUD1"/>
<keyword evidence="16" id="KW-1185">Reference proteome</keyword>
<dbReference type="SUPFAM" id="SSF53756">
    <property type="entry name" value="UDP-Glycosyltransferase/glycogen phosphorylase"/>
    <property type="match status" value="1"/>
</dbReference>
<evidence type="ECO:0000256" key="5">
    <source>
        <dbReference type="ARBA" id="ARBA00022679"/>
    </source>
</evidence>
<sequence>MVNYIFILTVTRLQIPQNDTSVKVKNFYIGTSGTFEIHSKIPGRARASNNTKLILLWNPLFTGMEFLQEGHKSFNHSSCSERRCEIISDRNRLAESDAILFHLRTFSLLDIPRRRSSNQKWIFFSLEAPPYSNFPGLSFMHDMFNWTMTYRNDSDVVMTYGRSVKNIKSSFTEKDVYSLWKKKTKMAVWMASHCHTHSKREEYVEQMAKHMDVVTYGECGVAVCPFNRTDECLKKFSQQYFFYLAFENSICDDYVTEKFFRTLKYNMIPVVFGGGKYSKIAPPGSYIDALDFSSPKDLADHLYSVASRFAVFAEYFRWKIEGYDVYDVPDPCVLCEKLHSQSFNVHTVYHDIQEWWVGHSHCYKWVGS</sequence>
<evidence type="ECO:0000256" key="2">
    <source>
        <dbReference type="ARBA" id="ARBA00004922"/>
    </source>
</evidence>
<feature type="domain" description="Fucosyltransferase N-terminal" evidence="14">
    <location>
        <begin position="50"/>
        <end position="161"/>
    </location>
</feature>
<evidence type="ECO:0000259" key="13">
    <source>
        <dbReference type="Pfam" id="PF00852"/>
    </source>
</evidence>
<name>A0AAV4RUD1_9ARAC</name>
<evidence type="ECO:0000256" key="7">
    <source>
        <dbReference type="ARBA" id="ARBA00022968"/>
    </source>
</evidence>
<keyword evidence="5 12" id="KW-0808">Transferase</keyword>
<keyword evidence="7" id="KW-0735">Signal-anchor</keyword>
<comment type="caution">
    <text evidence="15">The sequence shown here is derived from an EMBL/GenBank/DDBJ whole genome shotgun (WGS) entry which is preliminary data.</text>
</comment>
<dbReference type="Gene3D" id="3.40.50.11660">
    <property type="entry name" value="Glycosyl transferase family 10, C-terminal domain"/>
    <property type="match status" value="1"/>
</dbReference>
<reference evidence="15 16" key="1">
    <citation type="submission" date="2021-06" db="EMBL/GenBank/DDBJ databases">
        <title>Caerostris darwini draft genome.</title>
        <authorList>
            <person name="Kono N."/>
            <person name="Arakawa K."/>
        </authorList>
    </citation>
    <scope>NUCLEOTIDE SEQUENCE [LARGE SCALE GENOMIC DNA]</scope>
</reference>
<evidence type="ECO:0000256" key="12">
    <source>
        <dbReference type="RuleBase" id="RU003832"/>
    </source>
</evidence>
<keyword evidence="8" id="KW-1133">Transmembrane helix</keyword>
<dbReference type="PANTHER" id="PTHR48438">
    <property type="entry name" value="ALPHA-(1,3)-FUCOSYLTRANSFERASE C-RELATED"/>
    <property type="match status" value="1"/>
</dbReference>
<evidence type="ECO:0000313" key="15">
    <source>
        <dbReference type="EMBL" id="GIY24294.1"/>
    </source>
</evidence>
<dbReference type="Proteomes" id="UP001054837">
    <property type="component" value="Unassembled WGS sequence"/>
</dbReference>
<comment type="subcellular location">
    <subcellularLocation>
        <location evidence="1 12">Golgi apparatus</location>
        <location evidence="1 12">Golgi stack membrane</location>
        <topology evidence="1 12">Single-pass type II membrane protein</topology>
    </subcellularLocation>
</comment>
<comment type="pathway">
    <text evidence="2">Protein modification; protein glycosylation.</text>
</comment>
<keyword evidence="10" id="KW-0472">Membrane</keyword>
<evidence type="ECO:0000313" key="16">
    <source>
        <dbReference type="Proteomes" id="UP001054837"/>
    </source>
</evidence>
<dbReference type="EC" id="2.4.1.-" evidence="12"/>
<dbReference type="EMBL" id="BPLQ01006660">
    <property type="protein sequence ID" value="GIY24294.1"/>
    <property type="molecule type" value="Genomic_DNA"/>
</dbReference>
<dbReference type="Pfam" id="PF00852">
    <property type="entry name" value="Glyco_transf_10"/>
    <property type="match status" value="1"/>
</dbReference>
<dbReference type="InterPro" id="IPR038577">
    <property type="entry name" value="GT10-like_C_sf"/>
</dbReference>
<evidence type="ECO:0000259" key="14">
    <source>
        <dbReference type="Pfam" id="PF17039"/>
    </source>
</evidence>
<accession>A0AAV4RUD1</accession>
<keyword evidence="6 12" id="KW-0812">Transmembrane</keyword>
<evidence type="ECO:0000256" key="6">
    <source>
        <dbReference type="ARBA" id="ARBA00022692"/>
    </source>
</evidence>